<organism evidence="1 2">
    <name type="scientific">Halarcobacter ebronensis</name>
    <dbReference type="NCBI Taxonomy" id="1462615"/>
    <lineage>
        <taxon>Bacteria</taxon>
        <taxon>Pseudomonadati</taxon>
        <taxon>Campylobacterota</taxon>
        <taxon>Epsilonproteobacteria</taxon>
        <taxon>Campylobacterales</taxon>
        <taxon>Arcobacteraceae</taxon>
        <taxon>Halarcobacter</taxon>
    </lineage>
</organism>
<dbReference type="RefSeq" id="WP_129086076.1">
    <property type="nucleotide sequence ID" value="NZ_CP053836.1"/>
</dbReference>
<protein>
    <recommendedName>
        <fullName evidence="3">DNA-binding protein</fullName>
    </recommendedName>
</protein>
<proteinExistence type="predicted"/>
<evidence type="ECO:0008006" key="3">
    <source>
        <dbReference type="Google" id="ProtNLM"/>
    </source>
</evidence>
<keyword evidence="2" id="KW-1185">Reference proteome</keyword>
<comment type="caution">
    <text evidence="1">The sequence shown here is derived from an EMBL/GenBank/DDBJ whole genome shotgun (WGS) entry which is preliminary data.</text>
</comment>
<gene>
    <name evidence="1" type="ORF">CRV07_01580</name>
</gene>
<reference evidence="1 2" key="1">
    <citation type="submission" date="2017-10" db="EMBL/GenBank/DDBJ databases">
        <title>Genomics of the genus Arcobacter.</title>
        <authorList>
            <person name="Perez-Cataluna A."/>
            <person name="Figueras M.J."/>
        </authorList>
    </citation>
    <scope>NUCLEOTIDE SEQUENCE [LARGE SCALE GENOMIC DNA]</scope>
    <source>
        <strain evidence="1 2">CECT 8441</strain>
    </source>
</reference>
<dbReference type="EMBL" id="PDKK01000001">
    <property type="protein sequence ID" value="RXK08516.1"/>
    <property type="molecule type" value="Genomic_DNA"/>
</dbReference>
<sequence length="86" mass="9614">MTQEELLRFNIEHVKSAIPNIEKRAGASKKELAMFLDRSIASINRSMASGGYGIPEYIKGDKEKSHVYFPLINIAIFLTNSINKSA</sequence>
<name>A0A4Q1AU16_9BACT</name>
<dbReference type="AlphaFoldDB" id="A0A4Q1AU16"/>
<accession>A0A4Q1AU16</accession>
<evidence type="ECO:0000313" key="2">
    <source>
        <dbReference type="Proteomes" id="UP000289758"/>
    </source>
</evidence>
<dbReference type="OrthoDB" id="5357493at2"/>
<dbReference type="Proteomes" id="UP000289758">
    <property type="component" value="Unassembled WGS sequence"/>
</dbReference>
<evidence type="ECO:0000313" key="1">
    <source>
        <dbReference type="EMBL" id="RXK08516.1"/>
    </source>
</evidence>